<evidence type="ECO:0000259" key="4">
    <source>
        <dbReference type="PROSITE" id="PS01031"/>
    </source>
</evidence>
<gene>
    <name evidence="5" type="ORF">LPB144_01310</name>
</gene>
<evidence type="ECO:0000256" key="3">
    <source>
        <dbReference type="RuleBase" id="RU003616"/>
    </source>
</evidence>
<dbReference type="Gene3D" id="2.60.40.790">
    <property type="match status" value="1"/>
</dbReference>
<feature type="domain" description="SHSP" evidence="4">
    <location>
        <begin position="33"/>
        <end position="147"/>
    </location>
</feature>
<dbReference type="PANTHER" id="PTHR46733:SF4">
    <property type="entry name" value="HEAT SHOCK PROTEIN 21, CHLOROPLASTIC"/>
    <property type="match status" value="1"/>
</dbReference>
<dbReference type="AlphaFoldDB" id="A0A1L3J1X8"/>
<comment type="similarity">
    <text evidence="2 3">Belongs to the small heat shock protein (HSP20) family.</text>
</comment>
<dbReference type="CDD" id="cd06464">
    <property type="entry name" value="ACD_sHsps-like"/>
    <property type="match status" value="1"/>
</dbReference>
<dbReference type="SUPFAM" id="SSF49764">
    <property type="entry name" value="HSP20-like chaperones"/>
    <property type="match status" value="1"/>
</dbReference>
<dbReference type="Proteomes" id="UP000182510">
    <property type="component" value="Chromosome"/>
</dbReference>
<dbReference type="InterPro" id="IPR044587">
    <property type="entry name" value="HSP21-like"/>
</dbReference>
<dbReference type="STRING" id="1913577.LPB144_01310"/>
<dbReference type="InterPro" id="IPR008978">
    <property type="entry name" value="HSP20-like_chaperone"/>
</dbReference>
<proteinExistence type="inferred from homology"/>
<dbReference type="KEGG" id="grl:LPB144_01310"/>
<dbReference type="InterPro" id="IPR002068">
    <property type="entry name" value="A-crystallin/Hsp20_dom"/>
</dbReference>
<keyword evidence="1" id="KW-0346">Stress response</keyword>
<name>A0A1L3J1X8_9FLAO</name>
<dbReference type="GO" id="GO:0009408">
    <property type="term" value="P:response to heat"/>
    <property type="evidence" value="ECO:0007669"/>
    <property type="project" value="InterPro"/>
</dbReference>
<evidence type="ECO:0000313" key="5">
    <source>
        <dbReference type="EMBL" id="APG59123.1"/>
    </source>
</evidence>
<reference evidence="5 6" key="1">
    <citation type="submission" date="2016-11" db="EMBL/GenBank/DDBJ databases">
        <title>Gramella sp. LPB0144 isolated from marine environment.</title>
        <authorList>
            <person name="Kim E."/>
            <person name="Yi H."/>
        </authorList>
    </citation>
    <scope>NUCLEOTIDE SEQUENCE [LARGE SCALE GENOMIC DNA]</scope>
    <source>
        <strain evidence="5 6">LPB0144</strain>
    </source>
</reference>
<dbReference type="PANTHER" id="PTHR46733">
    <property type="entry name" value="26.5 KDA HEAT SHOCK PROTEIN, MITOCHONDRIAL"/>
    <property type="match status" value="1"/>
</dbReference>
<organism evidence="5 6">
    <name type="scientific">Christiangramia salexigens</name>
    <dbReference type="NCBI Taxonomy" id="1913577"/>
    <lineage>
        <taxon>Bacteria</taxon>
        <taxon>Pseudomonadati</taxon>
        <taxon>Bacteroidota</taxon>
        <taxon>Flavobacteriia</taxon>
        <taxon>Flavobacteriales</taxon>
        <taxon>Flavobacteriaceae</taxon>
        <taxon>Christiangramia</taxon>
    </lineage>
</organism>
<dbReference type="EMBL" id="CP018153">
    <property type="protein sequence ID" value="APG59123.1"/>
    <property type="molecule type" value="Genomic_DNA"/>
</dbReference>
<evidence type="ECO:0000256" key="2">
    <source>
        <dbReference type="PROSITE-ProRule" id="PRU00285"/>
    </source>
</evidence>
<dbReference type="RefSeq" id="WP_072551778.1">
    <property type="nucleotide sequence ID" value="NZ_CP018153.1"/>
</dbReference>
<sequence>MSVVKFKKQRFPWMNSALERSINLDDFFENDFFSRKSSLPPMNVKEHEDDFEIEFSAPGFTKEDFVVEIEDDILTVSAEKSQENLTEEDNYTRKEFNYQNFQKTLQLPKSVDASQDIKANYKNGILKIKLLKTKASVKSIPKQIKVS</sequence>
<dbReference type="PROSITE" id="PS01031">
    <property type="entry name" value="SHSP"/>
    <property type="match status" value="1"/>
</dbReference>
<evidence type="ECO:0000313" key="6">
    <source>
        <dbReference type="Proteomes" id="UP000182510"/>
    </source>
</evidence>
<evidence type="ECO:0000256" key="1">
    <source>
        <dbReference type="ARBA" id="ARBA00023016"/>
    </source>
</evidence>
<dbReference type="OrthoDB" id="9814487at2"/>
<keyword evidence="6" id="KW-1185">Reference proteome</keyword>
<protein>
    <submittedName>
        <fullName evidence="5">Heat-shock protein</fullName>
    </submittedName>
</protein>
<dbReference type="Pfam" id="PF00011">
    <property type="entry name" value="HSP20"/>
    <property type="match status" value="1"/>
</dbReference>
<accession>A0A1L3J1X8</accession>